<feature type="region of interest" description="Disordered" evidence="1">
    <location>
        <begin position="450"/>
        <end position="524"/>
    </location>
</feature>
<dbReference type="Proteomes" id="UP000029120">
    <property type="component" value="Chromosome 1"/>
</dbReference>
<proteinExistence type="predicted"/>
<dbReference type="InterPro" id="IPR035897">
    <property type="entry name" value="Toll_tir_struct_dom_sf"/>
</dbReference>
<dbReference type="OrthoDB" id="1113395at2759"/>
<feature type="compositionally biased region" description="Basic and acidic residues" evidence="1">
    <location>
        <begin position="189"/>
        <end position="202"/>
    </location>
</feature>
<organism evidence="2 3">
    <name type="scientific">Arabis alpina</name>
    <name type="common">Alpine rock-cress</name>
    <dbReference type="NCBI Taxonomy" id="50452"/>
    <lineage>
        <taxon>Eukaryota</taxon>
        <taxon>Viridiplantae</taxon>
        <taxon>Streptophyta</taxon>
        <taxon>Embryophyta</taxon>
        <taxon>Tracheophyta</taxon>
        <taxon>Spermatophyta</taxon>
        <taxon>Magnoliopsida</taxon>
        <taxon>eudicotyledons</taxon>
        <taxon>Gunneridae</taxon>
        <taxon>Pentapetalae</taxon>
        <taxon>rosids</taxon>
        <taxon>malvids</taxon>
        <taxon>Brassicales</taxon>
        <taxon>Brassicaceae</taxon>
        <taxon>Arabideae</taxon>
        <taxon>Arabis</taxon>
    </lineage>
</organism>
<name>A0A087HP93_ARAAL</name>
<dbReference type="Gramene" id="KFK43945">
    <property type="protein sequence ID" value="KFK43945"/>
    <property type="gene ID" value="AALP_AA1G195100"/>
</dbReference>
<feature type="compositionally biased region" description="Acidic residues" evidence="1">
    <location>
        <begin position="773"/>
        <end position="782"/>
    </location>
</feature>
<evidence type="ECO:0000313" key="2">
    <source>
        <dbReference type="EMBL" id="KFK43945.1"/>
    </source>
</evidence>
<keyword evidence="3" id="KW-1185">Reference proteome</keyword>
<dbReference type="SUPFAM" id="SSF52200">
    <property type="entry name" value="Toll/Interleukin receptor TIR domain"/>
    <property type="match status" value="1"/>
</dbReference>
<evidence type="ECO:0008006" key="4">
    <source>
        <dbReference type="Google" id="ProtNLM"/>
    </source>
</evidence>
<dbReference type="AlphaFoldDB" id="A0A087HP93"/>
<feature type="region of interest" description="Disordered" evidence="1">
    <location>
        <begin position="801"/>
        <end position="884"/>
    </location>
</feature>
<feature type="region of interest" description="Disordered" evidence="1">
    <location>
        <begin position="178"/>
        <end position="205"/>
    </location>
</feature>
<feature type="region of interest" description="Disordered" evidence="1">
    <location>
        <begin position="138"/>
        <end position="159"/>
    </location>
</feature>
<feature type="region of interest" description="Disordered" evidence="1">
    <location>
        <begin position="764"/>
        <end position="786"/>
    </location>
</feature>
<feature type="compositionally biased region" description="Basic and acidic residues" evidence="1">
    <location>
        <begin position="450"/>
        <end position="466"/>
    </location>
</feature>
<feature type="compositionally biased region" description="Basic and acidic residues" evidence="1">
    <location>
        <begin position="489"/>
        <end position="524"/>
    </location>
</feature>
<reference evidence="3" key="1">
    <citation type="journal article" date="2015" name="Nat. Plants">
        <title>Genome expansion of Arabis alpina linked with retrotransposition and reduced symmetric DNA methylation.</title>
        <authorList>
            <person name="Willing E.M."/>
            <person name="Rawat V."/>
            <person name="Mandakova T."/>
            <person name="Maumus F."/>
            <person name="James G.V."/>
            <person name="Nordstroem K.J."/>
            <person name="Becker C."/>
            <person name="Warthmann N."/>
            <person name="Chica C."/>
            <person name="Szarzynska B."/>
            <person name="Zytnicki M."/>
            <person name="Albani M.C."/>
            <person name="Kiefer C."/>
            <person name="Bergonzi S."/>
            <person name="Castaings L."/>
            <person name="Mateos J.L."/>
            <person name="Berns M.C."/>
            <person name="Bujdoso N."/>
            <person name="Piofczyk T."/>
            <person name="de Lorenzo L."/>
            <person name="Barrero-Sicilia C."/>
            <person name="Mateos I."/>
            <person name="Piednoel M."/>
            <person name="Hagmann J."/>
            <person name="Chen-Min-Tao R."/>
            <person name="Iglesias-Fernandez R."/>
            <person name="Schuster S.C."/>
            <person name="Alonso-Blanco C."/>
            <person name="Roudier F."/>
            <person name="Carbonero P."/>
            <person name="Paz-Ares J."/>
            <person name="Davis S.J."/>
            <person name="Pecinka A."/>
            <person name="Quesneville H."/>
            <person name="Colot V."/>
            <person name="Lysak M.A."/>
            <person name="Weigel D."/>
            <person name="Coupland G."/>
            <person name="Schneeberger K."/>
        </authorList>
    </citation>
    <scope>NUCLEOTIDE SEQUENCE [LARGE SCALE GENOMIC DNA]</scope>
    <source>
        <strain evidence="3">cv. Pajares</strain>
    </source>
</reference>
<dbReference type="eggNOG" id="ENOG502SXPT">
    <property type="taxonomic scope" value="Eukaryota"/>
</dbReference>
<dbReference type="EMBL" id="CM002869">
    <property type="protein sequence ID" value="KFK43945.1"/>
    <property type="molecule type" value="Genomic_DNA"/>
</dbReference>
<dbReference type="Gene3D" id="3.40.50.10140">
    <property type="entry name" value="Toll/interleukin-1 receptor homology (TIR) domain"/>
    <property type="match status" value="1"/>
</dbReference>
<evidence type="ECO:0000256" key="1">
    <source>
        <dbReference type="SAM" id="MobiDB-lite"/>
    </source>
</evidence>
<accession>A0A087HP93</accession>
<feature type="compositionally biased region" description="Basic and acidic residues" evidence="1">
    <location>
        <begin position="138"/>
        <end position="157"/>
    </location>
</feature>
<feature type="compositionally biased region" description="Basic and acidic residues" evidence="1">
    <location>
        <begin position="829"/>
        <end position="839"/>
    </location>
</feature>
<protein>
    <recommendedName>
        <fullName evidence="4">TIR domain-containing protein</fullName>
    </recommendedName>
</protein>
<evidence type="ECO:0000313" key="3">
    <source>
        <dbReference type="Proteomes" id="UP000029120"/>
    </source>
</evidence>
<gene>
    <name evidence="2" type="ordered locus">AALP_Aa1g195100</name>
</gene>
<sequence length="884" mass="98950">MSMSVPSSSSSTQEFSVFLSFQGQEIRRTFVSHLRCSLERRGITTHEDEKGKLDPSEVDRLLESQKFWDFTIQKRENSAKVLTWREALSQLADIPGSQHSEIWKGDAELISKITDDIWGMLIGSKSIDLCGLLISRSGKYDDASSSRSVRPDHRSDNRGLAIMEVGDRGADDRAISARDLLTEEGDREVDERDPSEGGFSDHEEIDGDVSPLFECDLPVGIKSPCPGLSRGLLRRGNDDIASSSSYETLEKIRGDDDWSGVDIRIPRPHERPWTPPKDFMCLYECYFSHGGMWFPTPRLVLEYCEVRRVAPSQLTCASYRNICAILTMAAELGRSVNLAQLEEMMVIAKSVLEPVPKGAFSLIDELKKLGQQKWGDFIEQRIKRCRRCVTSGNFTIPLAKIMPYTNKPLKDRKPRPTKKQSLETADMGIEDLDVVVYNVGSASAKDLVRSDARKKDKGIATEDSTEKMVGAADLRKPAETSEGSALVGDRGEVRRSEKKRDREVDRARLESDPKKRKKEDRMKDKALAIPTVADADDRNPADHILEDPASCGEYARCIQGHPRGPVSVSEEMVERDEFLAFSVDLVRMVSNVNFMRTRYEQMLQKNHGLIMENRALKSKMKNMTKNVEEMVGHINTLGQKNKELKVEVSKWEDETRRQQILGNTELRDKVGAQLQRLRRHISDSKEMNRISSTVGQIKAFIAFYEEQGSAPEGAVEKLKADLDEYLRMAAAHKVEKISEQDFVFPDRSSWNPGDEFVFDVESPNRAGQYGMGEEWDSAEEEEVRGGGEVDIRPYRVTLKVGGSDPTASLHVREGEDGSGSSHVSETDDDLPKADDRTEVVKNPTEVAGPSAGVAGDPSTVADPARSPDEHTENPETPDVDVVNF</sequence>